<evidence type="ECO:0000256" key="8">
    <source>
        <dbReference type="ARBA" id="ARBA00023136"/>
    </source>
</evidence>
<dbReference type="NCBIfam" id="NF009070">
    <property type="entry name" value="PRK12405.1"/>
    <property type="match status" value="1"/>
</dbReference>
<keyword evidence="9" id="KW-1003">Cell membrane</keyword>
<dbReference type="Proteomes" id="UP000241954">
    <property type="component" value="Unassembled WGS sequence"/>
</dbReference>
<feature type="transmembrane region" description="Helical" evidence="9">
    <location>
        <begin position="128"/>
        <end position="149"/>
    </location>
</feature>
<feature type="transmembrane region" description="Helical" evidence="9">
    <location>
        <begin position="12"/>
        <end position="33"/>
    </location>
</feature>
<gene>
    <name evidence="9" type="primary">rnfE</name>
    <name evidence="11" type="ORF">C9I88_04490</name>
</gene>
<feature type="compositionally biased region" description="Basic and acidic residues" evidence="10">
    <location>
        <begin position="226"/>
        <end position="236"/>
    </location>
</feature>
<comment type="subunit">
    <text evidence="9">The complex is composed of six subunits: RnfA, RnfB, RnfC, RnfD, RnfE and RnfG.</text>
</comment>
<dbReference type="InterPro" id="IPR003667">
    <property type="entry name" value="NqrDE/RnfAE"/>
</dbReference>
<comment type="subcellular location">
    <subcellularLocation>
        <location evidence="1 9">Cell inner membrane</location>
        <topology evidence="1 9">Multi-pass membrane protein</topology>
    </subcellularLocation>
</comment>
<feature type="transmembrane region" description="Helical" evidence="9">
    <location>
        <begin position="72"/>
        <end position="93"/>
    </location>
</feature>
<dbReference type="PANTHER" id="PTHR30586">
    <property type="entry name" value="ELECTRON TRANSPORT COMPLEX PROTEIN RNFE"/>
    <property type="match status" value="1"/>
</dbReference>
<accession>A0A2T3MP45</accession>
<evidence type="ECO:0000256" key="4">
    <source>
        <dbReference type="ARBA" id="ARBA00022692"/>
    </source>
</evidence>
<dbReference type="EMBL" id="PYLW01000003">
    <property type="protein sequence ID" value="PSV98690.1"/>
    <property type="molecule type" value="Genomic_DNA"/>
</dbReference>
<sequence>MTTSYKELMKNGLWYNNPTVVQLLGLCPLLAVSSTATNALGLGLATTMVLVMSNFTISVIRKLVPSEIRIPVFVMIIASLVTCVQLLMNAYVYGLYKSLGIFIPLIVTNCIIIGRAEAFASKNKPLPAVLDGLWMGLGMTSALFLLGAMREILSKGSLFDGANRLLGDWASMLHVQIFHFDSSFLLAMLPPGAFIGVGFMIALKNIIDKYKEKKQSPQEQQQQQPKVERARITDVK</sequence>
<evidence type="ECO:0000256" key="6">
    <source>
        <dbReference type="ARBA" id="ARBA00022982"/>
    </source>
</evidence>
<dbReference type="GO" id="GO:0022900">
    <property type="term" value="P:electron transport chain"/>
    <property type="evidence" value="ECO:0007669"/>
    <property type="project" value="UniProtKB-UniRule"/>
</dbReference>
<feature type="transmembrane region" description="Helical" evidence="9">
    <location>
        <begin position="39"/>
        <end position="60"/>
    </location>
</feature>
<keyword evidence="6 9" id="KW-0249">Electron transport</keyword>
<feature type="region of interest" description="Disordered" evidence="10">
    <location>
        <begin position="212"/>
        <end position="236"/>
    </location>
</feature>
<protein>
    <recommendedName>
        <fullName evidence="9">Ion-translocating oxidoreductase complex subunit E</fullName>
        <ecNumber evidence="9">7.-.-.-</ecNumber>
    </recommendedName>
    <alternativeName>
        <fullName evidence="9">Rnf electron transport complex subunit E</fullName>
    </alternativeName>
</protein>
<keyword evidence="7 9" id="KW-1133">Transmembrane helix</keyword>
<feature type="transmembrane region" description="Helical" evidence="9">
    <location>
        <begin position="99"/>
        <end position="116"/>
    </location>
</feature>
<dbReference type="PIRSF" id="PIRSF006102">
    <property type="entry name" value="NQR_DE"/>
    <property type="match status" value="1"/>
</dbReference>
<dbReference type="RefSeq" id="WP_107236822.1">
    <property type="nucleotide sequence ID" value="NZ_PYLW01000003.1"/>
</dbReference>
<evidence type="ECO:0000256" key="10">
    <source>
        <dbReference type="SAM" id="MobiDB-lite"/>
    </source>
</evidence>
<evidence type="ECO:0000256" key="5">
    <source>
        <dbReference type="ARBA" id="ARBA00022967"/>
    </source>
</evidence>
<dbReference type="PANTHER" id="PTHR30586:SF0">
    <property type="entry name" value="ION-TRANSLOCATING OXIDOREDUCTASE COMPLEX SUBUNIT E"/>
    <property type="match status" value="1"/>
</dbReference>
<dbReference type="HAMAP" id="MF_00478">
    <property type="entry name" value="RsxE_RnfE"/>
    <property type="match status" value="1"/>
</dbReference>
<organism evidence="11 12">
    <name type="scientific">Photobacterium iliopiscarium</name>
    <dbReference type="NCBI Taxonomy" id="56192"/>
    <lineage>
        <taxon>Bacteria</taxon>
        <taxon>Pseudomonadati</taxon>
        <taxon>Pseudomonadota</taxon>
        <taxon>Gammaproteobacteria</taxon>
        <taxon>Vibrionales</taxon>
        <taxon>Vibrionaceae</taxon>
        <taxon>Photobacterium</taxon>
    </lineage>
</organism>
<comment type="similarity">
    <text evidence="9">Belongs to the NqrDE/RnfAE family.</text>
</comment>
<keyword evidence="5 9" id="KW-1278">Translocase</keyword>
<proteinExistence type="inferred from homology"/>
<dbReference type="InterPro" id="IPR010968">
    <property type="entry name" value="RnfE"/>
</dbReference>
<comment type="function">
    <text evidence="9">Part of a membrane-bound complex that couples electron transfer with translocation of ions across the membrane.</text>
</comment>
<feature type="transmembrane region" description="Helical" evidence="9">
    <location>
        <begin position="184"/>
        <end position="203"/>
    </location>
</feature>
<keyword evidence="2 9" id="KW-0813">Transport</keyword>
<evidence type="ECO:0000313" key="11">
    <source>
        <dbReference type="EMBL" id="PSV98690.1"/>
    </source>
</evidence>
<evidence type="ECO:0000256" key="1">
    <source>
        <dbReference type="ARBA" id="ARBA00004429"/>
    </source>
</evidence>
<keyword evidence="4 9" id="KW-0812">Transmembrane</keyword>
<evidence type="ECO:0000256" key="2">
    <source>
        <dbReference type="ARBA" id="ARBA00022448"/>
    </source>
</evidence>
<dbReference type="AlphaFoldDB" id="A0A2T3MP45"/>
<name>A0A2T3MP45_9GAMM</name>
<dbReference type="NCBIfam" id="TIGR01948">
    <property type="entry name" value="rnfE"/>
    <property type="match status" value="1"/>
</dbReference>
<reference evidence="11 12" key="1">
    <citation type="submission" date="2018-01" db="EMBL/GenBank/DDBJ databases">
        <title>Whole genome sequencing of Histamine producing bacteria.</title>
        <authorList>
            <person name="Butler K."/>
        </authorList>
    </citation>
    <scope>NUCLEOTIDE SEQUENCE [LARGE SCALE GENOMIC DNA]</scope>
    <source>
        <strain evidence="11 12">NCIMB 13481</strain>
    </source>
</reference>
<keyword evidence="3 9" id="KW-0997">Cell inner membrane</keyword>
<dbReference type="GO" id="GO:0005886">
    <property type="term" value="C:plasma membrane"/>
    <property type="evidence" value="ECO:0007669"/>
    <property type="project" value="UniProtKB-SubCell"/>
</dbReference>
<evidence type="ECO:0000313" key="12">
    <source>
        <dbReference type="Proteomes" id="UP000241954"/>
    </source>
</evidence>
<comment type="caution">
    <text evidence="11">The sequence shown here is derived from an EMBL/GenBank/DDBJ whole genome shotgun (WGS) entry which is preliminary data.</text>
</comment>
<dbReference type="Pfam" id="PF02508">
    <property type="entry name" value="Rnf-Nqr"/>
    <property type="match status" value="1"/>
</dbReference>
<dbReference type="EC" id="7.-.-.-" evidence="9"/>
<evidence type="ECO:0000256" key="3">
    <source>
        <dbReference type="ARBA" id="ARBA00022519"/>
    </source>
</evidence>
<evidence type="ECO:0000256" key="7">
    <source>
        <dbReference type="ARBA" id="ARBA00022989"/>
    </source>
</evidence>
<evidence type="ECO:0000256" key="9">
    <source>
        <dbReference type="HAMAP-Rule" id="MF_00478"/>
    </source>
</evidence>
<keyword evidence="8 9" id="KW-0472">Membrane</keyword>
<dbReference type="STRING" id="56192.UB38_11940"/>